<dbReference type="AlphaFoldDB" id="A0A2K8SQF8"/>
<dbReference type="Proteomes" id="UP000232003">
    <property type="component" value="Chromosome"/>
</dbReference>
<name>A0A2K8SQF8_9NOSO</name>
<evidence type="ECO:0000313" key="1">
    <source>
        <dbReference type="EMBL" id="AUB37699.1"/>
    </source>
</evidence>
<gene>
    <name evidence="1" type="ORF">COO91_03646</name>
</gene>
<dbReference type="KEGG" id="nfl:COO91_03646"/>
<protein>
    <submittedName>
        <fullName evidence="1">Uncharacterized protein</fullName>
    </submittedName>
</protein>
<sequence length="63" mass="7207">MSLLSYKVKKELQVAKFFSEIVRWAWGIGHPFGFAQGKWAFGIAYFFLISPTPHSLLPLPLTH</sequence>
<reference evidence="1 2" key="1">
    <citation type="submission" date="2017-11" db="EMBL/GenBank/DDBJ databases">
        <title>Complete genome of a free-living desiccation-tolerant cyanobacterium and its photosynthetic adaptation to extreme terrestrial habitat.</title>
        <authorList>
            <person name="Shang J."/>
        </authorList>
    </citation>
    <scope>NUCLEOTIDE SEQUENCE [LARGE SCALE GENOMIC DNA]</scope>
    <source>
        <strain evidence="1 2">CCNUN1</strain>
    </source>
</reference>
<dbReference type="EMBL" id="CP024785">
    <property type="protein sequence ID" value="AUB37699.1"/>
    <property type="molecule type" value="Genomic_DNA"/>
</dbReference>
<keyword evidence="2" id="KW-1185">Reference proteome</keyword>
<evidence type="ECO:0000313" key="2">
    <source>
        <dbReference type="Proteomes" id="UP000232003"/>
    </source>
</evidence>
<accession>A0A2K8SQF8</accession>
<proteinExistence type="predicted"/>
<organism evidence="1 2">
    <name type="scientific">Nostoc flagelliforme CCNUN1</name>
    <dbReference type="NCBI Taxonomy" id="2038116"/>
    <lineage>
        <taxon>Bacteria</taxon>
        <taxon>Bacillati</taxon>
        <taxon>Cyanobacteriota</taxon>
        <taxon>Cyanophyceae</taxon>
        <taxon>Nostocales</taxon>
        <taxon>Nostocaceae</taxon>
        <taxon>Nostoc</taxon>
    </lineage>
</organism>